<gene>
    <name evidence="3" type="ORF">DDT56_10880</name>
</gene>
<sequence length="274" mass="29132">MKRTLAALILGLCSFACAAQPRIVIAGGSLAEIVYALEGGDAVVGVDQTTSYPPQTQVLPKVSNWQQLNAEGILSLRPSLLMTWQDANPRQVFDQLTQAGVKVALFKRTPSTPAQLFDNIRQAAELLKRRPAGERLASGIEQQLSAVARRLTAQKQRVRVAFLLSVGSSAAQVAGKNTVVDGLITLAGGDNIAPHTQYRTYGAESMITANPEVIVVTAQSVQQGGIASLAAVPGIVQTLAWKNQRIIALDQAILLGMGPRVAEAVQALNRGFYP</sequence>
<accession>A0A2U1U2X8</accession>
<evidence type="ECO:0000313" key="3">
    <source>
        <dbReference type="EMBL" id="PWC16008.1"/>
    </source>
</evidence>
<dbReference type="InterPro" id="IPR002491">
    <property type="entry name" value="ABC_transptr_periplasmic_BD"/>
</dbReference>
<dbReference type="PANTHER" id="PTHR30535:SF4">
    <property type="entry name" value="HEMIN-BINDING PERIPLASMIC PROTEIN HMUT"/>
    <property type="match status" value="1"/>
</dbReference>
<dbReference type="Proteomes" id="UP000296159">
    <property type="component" value="Unassembled WGS sequence"/>
</dbReference>
<dbReference type="PANTHER" id="PTHR30535">
    <property type="entry name" value="VITAMIN B12-BINDING PROTEIN"/>
    <property type="match status" value="1"/>
</dbReference>
<comment type="caution">
    <text evidence="3">The sequence shown here is derived from an EMBL/GenBank/DDBJ whole genome shotgun (WGS) entry which is preliminary data.</text>
</comment>
<protein>
    <submittedName>
        <fullName evidence="3">Hemin ABC transporter substrate-binding protein</fullName>
    </submittedName>
</protein>
<dbReference type="EMBL" id="QDKH01000010">
    <property type="protein sequence ID" value="PWC16008.1"/>
    <property type="molecule type" value="Genomic_DNA"/>
</dbReference>
<dbReference type="AlphaFoldDB" id="A0A2U1U2X8"/>
<feature type="signal peptide" evidence="1">
    <location>
        <begin position="1"/>
        <end position="18"/>
    </location>
</feature>
<reference evidence="3 4" key="1">
    <citation type="submission" date="2018-04" db="EMBL/GenBank/DDBJ databases">
        <title>Brenneria corticis sp.nov.</title>
        <authorList>
            <person name="Li Y."/>
        </authorList>
    </citation>
    <scope>NUCLEOTIDE SEQUENCE [LARGE SCALE GENOMIC DNA]</scope>
    <source>
        <strain evidence="3 4">CFCC 11842</strain>
    </source>
</reference>
<dbReference type="InterPro" id="IPR050902">
    <property type="entry name" value="ABC_Transporter_SBP"/>
</dbReference>
<feature type="chain" id="PRO_5015662003" evidence="1">
    <location>
        <begin position="19"/>
        <end position="274"/>
    </location>
</feature>
<evidence type="ECO:0000259" key="2">
    <source>
        <dbReference type="PROSITE" id="PS50983"/>
    </source>
</evidence>
<dbReference type="RefSeq" id="WP_136166463.1">
    <property type="nucleotide sequence ID" value="NZ_KZ819078.1"/>
</dbReference>
<dbReference type="Gene3D" id="3.40.50.1980">
    <property type="entry name" value="Nitrogenase molybdenum iron protein domain"/>
    <property type="match status" value="2"/>
</dbReference>
<evidence type="ECO:0000256" key="1">
    <source>
        <dbReference type="SAM" id="SignalP"/>
    </source>
</evidence>
<keyword evidence="1" id="KW-0732">Signal</keyword>
<feature type="domain" description="Fe/B12 periplasmic-binding" evidence="2">
    <location>
        <begin position="22"/>
        <end position="274"/>
    </location>
</feature>
<dbReference type="PROSITE" id="PS50983">
    <property type="entry name" value="FE_B12_PBP"/>
    <property type="match status" value="1"/>
</dbReference>
<dbReference type="SUPFAM" id="SSF53807">
    <property type="entry name" value="Helical backbone' metal receptor"/>
    <property type="match status" value="1"/>
</dbReference>
<proteinExistence type="predicted"/>
<evidence type="ECO:0000313" key="4">
    <source>
        <dbReference type="Proteomes" id="UP000296159"/>
    </source>
</evidence>
<organism evidence="3 4">
    <name type="scientific">Brenneria corticis</name>
    <dbReference type="NCBI Taxonomy" id="2173106"/>
    <lineage>
        <taxon>Bacteria</taxon>
        <taxon>Pseudomonadati</taxon>
        <taxon>Pseudomonadota</taxon>
        <taxon>Gammaproteobacteria</taxon>
        <taxon>Enterobacterales</taxon>
        <taxon>Pectobacteriaceae</taxon>
        <taxon>Brenneria</taxon>
    </lineage>
</organism>
<dbReference type="Pfam" id="PF01497">
    <property type="entry name" value="Peripla_BP_2"/>
    <property type="match status" value="1"/>
</dbReference>
<name>A0A2U1U2X8_9GAMM</name>
<keyword evidence="4" id="KW-1185">Reference proteome</keyword>